<reference evidence="1 2" key="1">
    <citation type="journal article" date="2015" name="Fungal Genet. Biol.">
        <title>Evolution of novel wood decay mechanisms in Agaricales revealed by the genome sequences of Fistulina hepatica and Cylindrobasidium torrendii.</title>
        <authorList>
            <person name="Floudas D."/>
            <person name="Held B.W."/>
            <person name="Riley R."/>
            <person name="Nagy L.G."/>
            <person name="Koehler G."/>
            <person name="Ransdell A.S."/>
            <person name="Younus H."/>
            <person name="Chow J."/>
            <person name="Chiniquy J."/>
            <person name="Lipzen A."/>
            <person name="Tritt A."/>
            <person name="Sun H."/>
            <person name="Haridas S."/>
            <person name="LaButti K."/>
            <person name="Ohm R.A."/>
            <person name="Kues U."/>
            <person name="Blanchette R.A."/>
            <person name="Grigoriev I.V."/>
            <person name="Minto R.E."/>
            <person name="Hibbett D.S."/>
        </authorList>
    </citation>
    <scope>NUCLEOTIDE SEQUENCE [LARGE SCALE GENOMIC DNA]</scope>
    <source>
        <strain evidence="1 2">FP15055 ss-10</strain>
    </source>
</reference>
<dbReference type="EMBL" id="KN881079">
    <property type="protein sequence ID" value="KIY61055.1"/>
    <property type="molecule type" value="Genomic_DNA"/>
</dbReference>
<dbReference type="Proteomes" id="UP000054007">
    <property type="component" value="Unassembled WGS sequence"/>
</dbReference>
<protein>
    <submittedName>
        <fullName evidence="1">Uncharacterized protein</fullName>
    </submittedName>
</protein>
<sequence length="150" mass="16745">MNGNSCSQGCSHFKRYIVQMYGFISFNDAEQRSLAPRSILISTMDPYTRRSRVHQDGVQAYPPASLKTHFVLIYSLLHPPYAQHALKQSAHLRYSLHAHVQTPLAPRICPSQTTGMATSLCGHHLATSYPSSSQDLDLSFAPPRCMSWAP</sequence>
<evidence type="ECO:0000313" key="2">
    <source>
        <dbReference type="Proteomes" id="UP000054007"/>
    </source>
</evidence>
<dbReference type="AlphaFoldDB" id="A0A0D7ASR1"/>
<organism evidence="1 2">
    <name type="scientific">Cylindrobasidium torrendii FP15055 ss-10</name>
    <dbReference type="NCBI Taxonomy" id="1314674"/>
    <lineage>
        <taxon>Eukaryota</taxon>
        <taxon>Fungi</taxon>
        <taxon>Dikarya</taxon>
        <taxon>Basidiomycota</taxon>
        <taxon>Agaricomycotina</taxon>
        <taxon>Agaricomycetes</taxon>
        <taxon>Agaricomycetidae</taxon>
        <taxon>Agaricales</taxon>
        <taxon>Marasmiineae</taxon>
        <taxon>Physalacriaceae</taxon>
        <taxon>Cylindrobasidium</taxon>
    </lineage>
</organism>
<gene>
    <name evidence="1" type="ORF">CYLTODRAFT_460173</name>
</gene>
<evidence type="ECO:0000313" key="1">
    <source>
        <dbReference type="EMBL" id="KIY61055.1"/>
    </source>
</evidence>
<name>A0A0D7ASR1_9AGAR</name>
<proteinExistence type="predicted"/>
<keyword evidence="2" id="KW-1185">Reference proteome</keyword>
<accession>A0A0D7ASR1</accession>